<dbReference type="EMBL" id="PDZR01000032">
    <property type="protein sequence ID" value="PNG24440.1"/>
    <property type="molecule type" value="Genomic_DNA"/>
</dbReference>
<proteinExistence type="predicted"/>
<dbReference type="Proteomes" id="UP000236286">
    <property type="component" value="Unassembled WGS sequence"/>
</dbReference>
<gene>
    <name evidence="2" type="ORF">CR492_18635</name>
</gene>
<reference evidence="2 3" key="1">
    <citation type="submission" date="2017-10" db="EMBL/GenBank/DDBJ databases">
        <title>Genome announcement of Methylocella silvestris TVC from permafrost.</title>
        <authorList>
            <person name="Wang J."/>
            <person name="Geng K."/>
            <person name="Ul-Haque F."/>
            <person name="Crombie A.T."/>
            <person name="Street L.E."/>
            <person name="Wookey P.A."/>
            <person name="Murrell J.C."/>
            <person name="Pratscher J."/>
        </authorList>
    </citation>
    <scope>NUCLEOTIDE SEQUENCE [LARGE SCALE GENOMIC DNA]</scope>
    <source>
        <strain evidence="2 3">TVC</strain>
    </source>
</reference>
<organism evidence="2 3">
    <name type="scientific">Methylocella silvestris</name>
    <dbReference type="NCBI Taxonomy" id="199596"/>
    <lineage>
        <taxon>Bacteria</taxon>
        <taxon>Pseudomonadati</taxon>
        <taxon>Pseudomonadota</taxon>
        <taxon>Alphaproteobacteria</taxon>
        <taxon>Hyphomicrobiales</taxon>
        <taxon>Beijerinckiaceae</taxon>
        <taxon>Methylocella</taxon>
    </lineage>
</organism>
<dbReference type="AlphaFoldDB" id="A0A2J7TCF4"/>
<protein>
    <submittedName>
        <fullName evidence="2">Uncharacterized protein</fullName>
    </submittedName>
</protein>
<evidence type="ECO:0000313" key="3">
    <source>
        <dbReference type="Proteomes" id="UP000236286"/>
    </source>
</evidence>
<sequence length="121" mass="12707">MAADKGARAQPLFAAPAKRGAFGLRSAFLAAWLTAIAAALCSGETQASGLQRNGAVACGRHLRACNDPLDANRWAETPPHLRPCFSRDDCDRKAFDESGTRGRMGLGADPAHPEGPGNFSD</sequence>
<evidence type="ECO:0000256" key="1">
    <source>
        <dbReference type="SAM" id="MobiDB-lite"/>
    </source>
</evidence>
<name>A0A2J7TCF4_METSI</name>
<comment type="caution">
    <text evidence="2">The sequence shown here is derived from an EMBL/GenBank/DDBJ whole genome shotgun (WGS) entry which is preliminary data.</text>
</comment>
<evidence type="ECO:0000313" key="2">
    <source>
        <dbReference type="EMBL" id="PNG24440.1"/>
    </source>
</evidence>
<accession>A0A2J7TCF4</accession>
<feature type="region of interest" description="Disordered" evidence="1">
    <location>
        <begin position="96"/>
        <end position="121"/>
    </location>
</feature>